<feature type="domain" description="Mei2-like C-terminal RNA recognition motif" evidence="2">
    <location>
        <begin position="136"/>
        <end position="224"/>
    </location>
</feature>
<feature type="compositionally biased region" description="Gly residues" evidence="1">
    <location>
        <begin position="70"/>
        <end position="83"/>
    </location>
</feature>
<sequence>ARGPSSPPAGRRPDGESPALPGDRQALAPRGSGGPRRAPVALRPAARGGDGPGPDGAWQFAAEQQREGEQPGGGAAARAGRGGDPAVAARRAANQAAQPHRPGSEEPHEKPAVVIPADLEAARVTALSGGGLSGCTTVRLKNVEPSLMPATAIAALNANGFEGMFDFVHVPMDMKRMKNRGILFINLIDPATADAMYQSFHHQTMPGVSLAGKTLEITPAYVQGFKENFDLHVESEAPFLECFRCVL</sequence>
<dbReference type="InterPro" id="IPR007201">
    <property type="entry name" value="Mei2-like_Rrm_C"/>
</dbReference>
<protein>
    <recommendedName>
        <fullName evidence="2">Mei2-like C-terminal RNA recognition motif domain-containing protein</fullName>
    </recommendedName>
</protein>
<feature type="compositionally biased region" description="Low complexity" evidence="1">
    <location>
        <begin position="84"/>
        <end position="99"/>
    </location>
</feature>
<feature type="region of interest" description="Disordered" evidence="1">
    <location>
        <begin position="1"/>
        <end position="110"/>
    </location>
</feature>
<accession>A0ABN9VSA0</accession>
<dbReference type="Pfam" id="PF04059">
    <property type="entry name" value="RRM_2"/>
    <property type="match status" value="1"/>
</dbReference>
<evidence type="ECO:0000256" key="1">
    <source>
        <dbReference type="SAM" id="MobiDB-lite"/>
    </source>
</evidence>
<organism evidence="3 4">
    <name type="scientific">Prorocentrum cordatum</name>
    <dbReference type="NCBI Taxonomy" id="2364126"/>
    <lineage>
        <taxon>Eukaryota</taxon>
        <taxon>Sar</taxon>
        <taxon>Alveolata</taxon>
        <taxon>Dinophyceae</taxon>
        <taxon>Prorocentrales</taxon>
        <taxon>Prorocentraceae</taxon>
        <taxon>Prorocentrum</taxon>
    </lineage>
</organism>
<dbReference type="EMBL" id="CAUYUJ010017507">
    <property type="protein sequence ID" value="CAK0875403.1"/>
    <property type="molecule type" value="Genomic_DNA"/>
</dbReference>
<comment type="caution">
    <text evidence="3">The sequence shown here is derived from an EMBL/GenBank/DDBJ whole genome shotgun (WGS) entry which is preliminary data.</text>
</comment>
<reference evidence="3" key="1">
    <citation type="submission" date="2023-10" db="EMBL/GenBank/DDBJ databases">
        <authorList>
            <person name="Chen Y."/>
            <person name="Shah S."/>
            <person name="Dougan E. K."/>
            <person name="Thang M."/>
            <person name="Chan C."/>
        </authorList>
    </citation>
    <scope>NUCLEOTIDE SEQUENCE [LARGE SCALE GENOMIC DNA]</scope>
</reference>
<feature type="compositionally biased region" description="Low complexity" evidence="1">
    <location>
        <begin position="35"/>
        <end position="47"/>
    </location>
</feature>
<evidence type="ECO:0000259" key="2">
    <source>
        <dbReference type="Pfam" id="PF04059"/>
    </source>
</evidence>
<dbReference type="Proteomes" id="UP001189429">
    <property type="component" value="Unassembled WGS sequence"/>
</dbReference>
<keyword evidence="4" id="KW-1185">Reference proteome</keyword>
<gene>
    <name evidence="3" type="ORF">PCOR1329_LOCUS60082</name>
</gene>
<name>A0ABN9VSA0_9DINO</name>
<evidence type="ECO:0000313" key="3">
    <source>
        <dbReference type="EMBL" id="CAK0875403.1"/>
    </source>
</evidence>
<evidence type="ECO:0000313" key="4">
    <source>
        <dbReference type="Proteomes" id="UP001189429"/>
    </source>
</evidence>
<proteinExistence type="predicted"/>
<feature type="non-terminal residue" evidence="3">
    <location>
        <position position="1"/>
    </location>
</feature>